<dbReference type="EMBL" id="HE573023">
    <property type="protein sequence ID" value="CCC48907.1"/>
    <property type="molecule type" value="Genomic_DNA"/>
</dbReference>
<evidence type="ECO:0000256" key="2">
    <source>
        <dbReference type="SAM" id="MobiDB-lite"/>
    </source>
</evidence>
<feature type="region of interest" description="Disordered" evidence="2">
    <location>
        <begin position="549"/>
        <end position="587"/>
    </location>
</feature>
<organism evidence="4">
    <name type="scientific">Trypanosoma vivax (strain Y486)</name>
    <dbReference type="NCBI Taxonomy" id="1055687"/>
    <lineage>
        <taxon>Eukaryota</taxon>
        <taxon>Discoba</taxon>
        <taxon>Euglenozoa</taxon>
        <taxon>Kinetoplastea</taxon>
        <taxon>Metakinetoplastina</taxon>
        <taxon>Trypanosomatida</taxon>
        <taxon>Trypanosomatidae</taxon>
        <taxon>Trypanosoma</taxon>
        <taxon>Duttonella</taxon>
    </lineage>
</organism>
<protein>
    <recommendedName>
        <fullName evidence="3">C3H1-type domain-containing protein</fullName>
    </recommendedName>
</protein>
<feature type="compositionally biased region" description="Basic and acidic residues" evidence="2">
    <location>
        <begin position="435"/>
        <end position="451"/>
    </location>
</feature>
<proteinExistence type="predicted"/>
<dbReference type="GO" id="GO:0008270">
    <property type="term" value="F:zinc ion binding"/>
    <property type="evidence" value="ECO:0007669"/>
    <property type="project" value="UniProtKB-KW"/>
</dbReference>
<feature type="zinc finger region" description="C3H1-type" evidence="1">
    <location>
        <begin position="355"/>
        <end position="382"/>
    </location>
</feature>
<dbReference type="AlphaFoldDB" id="G0TY62"/>
<feature type="region of interest" description="Disordered" evidence="2">
    <location>
        <begin position="413"/>
        <end position="454"/>
    </location>
</feature>
<evidence type="ECO:0000313" key="4">
    <source>
        <dbReference type="EMBL" id="CCC48907.1"/>
    </source>
</evidence>
<evidence type="ECO:0000259" key="3">
    <source>
        <dbReference type="PROSITE" id="PS50103"/>
    </source>
</evidence>
<feature type="region of interest" description="Disordered" evidence="2">
    <location>
        <begin position="211"/>
        <end position="280"/>
    </location>
</feature>
<evidence type="ECO:0000256" key="1">
    <source>
        <dbReference type="PROSITE-ProRule" id="PRU00723"/>
    </source>
</evidence>
<dbReference type="VEuPathDB" id="TriTrypDB:TvY486_0702425"/>
<reference evidence="4" key="1">
    <citation type="journal article" date="2012" name="Proc. Natl. Acad. Sci. U.S.A.">
        <title>Antigenic diversity is generated by distinct evolutionary mechanisms in African trypanosome species.</title>
        <authorList>
            <person name="Jackson A.P."/>
            <person name="Berry A."/>
            <person name="Aslett M."/>
            <person name="Allison H.C."/>
            <person name="Burton P."/>
            <person name="Vavrova-Anderson J."/>
            <person name="Brown R."/>
            <person name="Browne H."/>
            <person name="Corton N."/>
            <person name="Hauser H."/>
            <person name="Gamble J."/>
            <person name="Gilderthorp R."/>
            <person name="Marcello L."/>
            <person name="McQuillan J."/>
            <person name="Otto T.D."/>
            <person name="Quail M.A."/>
            <person name="Sanders M.J."/>
            <person name="van Tonder A."/>
            <person name="Ginger M.L."/>
            <person name="Field M.C."/>
            <person name="Barry J.D."/>
            <person name="Hertz-Fowler C."/>
            <person name="Berriman M."/>
        </authorList>
    </citation>
    <scope>NUCLEOTIDE SEQUENCE</scope>
    <source>
        <strain evidence="4">Y486</strain>
    </source>
</reference>
<feature type="region of interest" description="Disordered" evidence="2">
    <location>
        <begin position="54"/>
        <end position="75"/>
    </location>
</feature>
<dbReference type="PROSITE" id="PS50103">
    <property type="entry name" value="ZF_C3H1"/>
    <property type="match status" value="1"/>
</dbReference>
<feature type="compositionally biased region" description="Basic and acidic residues" evidence="2">
    <location>
        <begin position="560"/>
        <end position="569"/>
    </location>
</feature>
<feature type="compositionally biased region" description="Polar residues" evidence="2">
    <location>
        <begin position="54"/>
        <end position="64"/>
    </location>
</feature>
<keyword evidence="1" id="KW-0479">Metal-binding</keyword>
<gene>
    <name evidence="4" type="ORF">TVY486_0702425</name>
</gene>
<dbReference type="InterPro" id="IPR000571">
    <property type="entry name" value="Znf_CCCH"/>
</dbReference>
<name>G0TY62_TRYVY</name>
<feature type="domain" description="C3H1-type" evidence="3">
    <location>
        <begin position="355"/>
        <end position="382"/>
    </location>
</feature>
<accession>G0TY62</accession>
<keyword evidence="1" id="KW-0862">Zinc</keyword>
<sequence>MLNNFSPTVRASLDECEQSSERSMAKSCPCILEDVSSCTQADADGIEKQLFSTTCKPASSSDQPSAEAPEAPPLTRQCFEGNDNAFVGLKSPAMGLRTPSPVSRIEEEQLCGSAVLARGHWRRRVFEEAQRRTDTSLLTISPVLSGSAVQMESGFPLSDDSVLEGELRAASVDDLVVMLMDLSRYNEEAACFIRERTQRLSLRSITTPVNHSQVRGVDFSEEPRSSSLQPVRRTPGAHRRESVSLVDHSGLSVHTTPYRPPQRSKDTEGKSDGDGVSATMWAEPRSETSVSSSRFALRSRIASQLTMPSCKQQFPHGASRDVCIAAEARLFSLEVHPCLLWHGKCHHGQNCMFQKLPRNVCLKWLRGTCAAGSQCSGVHRLPDDCSSKLLDFHEMSHGVAHESCIRRGSRVGRKLSYHPQPDDNRAKPAVGEDNISLKRSDGTSTPRDRTIRSPVSVPASLERLVRRVPLDRQYCSPAVGSTPMRSDGVCWGDLNFEEGITSENSAEWSNKEHVLLSPARCLSDAFAEAADFSAATQVADISIACVSSTSRRPSLAYTGDKAKREEPSGRETVPPESLGGREPSIDA</sequence>
<keyword evidence="1" id="KW-0863">Zinc-finger</keyword>
<feature type="compositionally biased region" description="Basic and acidic residues" evidence="2">
    <location>
        <begin position="263"/>
        <end position="273"/>
    </location>
</feature>